<dbReference type="Pfam" id="PF00534">
    <property type="entry name" value="Glycos_transf_1"/>
    <property type="match status" value="1"/>
</dbReference>
<dbReference type="RefSeq" id="WP_201361945.1">
    <property type="nucleotide sequence ID" value="NZ_BNJJ01000005.1"/>
</dbReference>
<feature type="domain" description="Glycosyl transferase family 1" evidence="2">
    <location>
        <begin position="226"/>
        <end position="303"/>
    </location>
</feature>
<name>A0ABQ3VEI2_9CHLR</name>
<evidence type="ECO:0000313" key="4">
    <source>
        <dbReference type="EMBL" id="GHO84322.1"/>
    </source>
</evidence>
<keyword evidence="5" id="KW-1185">Reference proteome</keyword>
<dbReference type="Proteomes" id="UP000635565">
    <property type="component" value="Unassembled WGS sequence"/>
</dbReference>
<evidence type="ECO:0000259" key="2">
    <source>
        <dbReference type="Pfam" id="PF00534"/>
    </source>
</evidence>
<evidence type="ECO:0000313" key="5">
    <source>
        <dbReference type="Proteomes" id="UP000635565"/>
    </source>
</evidence>
<dbReference type="SUPFAM" id="SSF53756">
    <property type="entry name" value="UDP-Glycosyltransferase/glycogen phosphorylase"/>
    <property type="match status" value="1"/>
</dbReference>
<dbReference type="PANTHER" id="PTHR46401">
    <property type="entry name" value="GLYCOSYLTRANSFERASE WBBK-RELATED"/>
    <property type="match status" value="1"/>
</dbReference>
<comment type="caution">
    <text evidence="4">The sequence shown here is derived from an EMBL/GenBank/DDBJ whole genome shotgun (WGS) entry which is preliminary data.</text>
</comment>
<proteinExistence type="predicted"/>
<dbReference type="InterPro" id="IPR028098">
    <property type="entry name" value="Glyco_trans_4-like_N"/>
</dbReference>
<keyword evidence="1" id="KW-0808">Transferase</keyword>
<protein>
    <recommendedName>
        <fullName evidence="6">Glycosyltransferase subfamily 4-like N-terminal domain-containing protein</fullName>
    </recommendedName>
</protein>
<reference evidence="4 5" key="1">
    <citation type="journal article" date="2021" name="Int. J. Syst. Evol. Microbiol.">
        <title>Reticulibacter mediterranei gen. nov., sp. nov., within the new family Reticulibacteraceae fam. nov., and Ktedonospora formicarum gen. nov., sp. nov., Ktedonobacter robiniae sp. nov., Dictyobacter formicarum sp. nov. and Dictyobacter arantiisoli sp. nov., belonging to the class Ktedonobacteria.</title>
        <authorList>
            <person name="Yabe S."/>
            <person name="Zheng Y."/>
            <person name="Wang C.M."/>
            <person name="Sakai Y."/>
            <person name="Abe K."/>
            <person name="Yokota A."/>
            <person name="Donadio S."/>
            <person name="Cavaletti L."/>
            <person name="Monciardini P."/>
        </authorList>
    </citation>
    <scope>NUCLEOTIDE SEQUENCE [LARGE SCALE GENOMIC DNA]</scope>
    <source>
        <strain evidence="4 5">SOSP1-9</strain>
    </source>
</reference>
<organism evidence="4 5">
    <name type="scientific">Dictyobacter formicarum</name>
    <dbReference type="NCBI Taxonomy" id="2778368"/>
    <lineage>
        <taxon>Bacteria</taxon>
        <taxon>Bacillati</taxon>
        <taxon>Chloroflexota</taxon>
        <taxon>Ktedonobacteria</taxon>
        <taxon>Ktedonobacterales</taxon>
        <taxon>Dictyobacteraceae</taxon>
        <taxon>Dictyobacter</taxon>
    </lineage>
</organism>
<evidence type="ECO:0000259" key="3">
    <source>
        <dbReference type="Pfam" id="PF13439"/>
    </source>
</evidence>
<dbReference type="EMBL" id="BNJJ01000005">
    <property type="protein sequence ID" value="GHO84322.1"/>
    <property type="molecule type" value="Genomic_DNA"/>
</dbReference>
<feature type="domain" description="Glycosyltransferase subfamily 4-like N-terminal" evidence="3">
    <location>
        <begin position="43"/>
        <end position="164"/>
    </location>
</feature>
<evidence type="ECO:0000256" key="1">
    <source>
        <dbReference type="ARBA" id="ARBA00022679"/>
    </source>
</evidence>
<gene>
    <name evidence="4" type="ORF">KSZ_23280</name>
</gene>
<dbReference type="Gene3D" id="3.40.50.2000">
    <property type="entry name" value="Glycogen Phosphorylase B"/>
    <property type="match status" value="2"/>
</dbReference>
<dbReference type="Pfam" id="PF13439">
    <property type="entry name" value="Glyco_transf_4"/>
    <property type="match status" value="1"/>
</dbReference>
<dbReference type="InterPro" id="IPR001296">
    <property type="entry name" value="Glyco_trans_1"/>
</dbReference>
<dbReference type="PANTHER" id="PTHR46401:SF2">
    <property type="entry name" value="GLYCOSYLTRANSFERASE WBBK-RELATED"/>
    <property type="match status" value="1"/>
</dbReference>
<evidence type="ECO:0008006" key="6">
    <source>
        <dbReference type="Google" id="ProtNLM"/>
    </source>
</evidence>
<sequence>MPKKTVTPFRVLMVTGIYPTDEKPHAGTFVKSQVDSLIEAGLEVDVLHPRVGIPSPLRYASALFQIWRAALSGRYNVINGQYGLWCVICRLQWGIPVVAAYLGDDILGTVTAQGGHSFKGNFVAMLSRQLCYWVEAVIVKSEQMKRRARGPQQKIYVIPDGVNFSQFHPVPRSEIRAELGWDQNKYYVLFSNNPKIPVKNYALAKAAVDRVCDKGVDIELVVATGLPHEMVVKYMNASNALILSSHAEGSPNVVREAMACNVPVVSTDVGDVRDVIGHTKGCTVCTPNNVEEMAAGIEVALAHTERTTGRADTQHLDGKVIAQRIIDVYEKATGLKIPRNTTAAEIPVKETAYAQE</sequence>
<accession>A0ABQ3VEI2</accession>